<evidence type="ECO:0000313" key="1">
    <source>
        <dbReference type="EMBL" id="KAF2475984.1"/>
    </source>
</evidence>
<protein>
    <submittedName>
        <fullName evidence="1">Uncharacterized protein</fullName>
    </submittedName>
</protein>
<sequence>MQKYSFKRKAAVANYLTKTKYEAKRSRAATCTLFEPIAKGHEEVEAMASRFASASILRMHDKREDAVGALCGSTGLCFGTEACDEEGFVASLVVFEKVHSGRQREGAIRSGKRELRTFSFNISLSSPNLINLISPNFAKGDSNFRTSHYLSNDVALNHSKLLSLLLYSLQDLSAGITAGLALLRVRRTMQASDIPTFDTIAFYVGLKRASDFESTNAKSNRWDRPNSHPSTRRIPALFYQ</sequence>
<comment type="caution">
    <text evidence="1">The sequence shown here is derived from an EMBL/GenBank/DDBJ whole genome shotgun (WGS) entry which is preliminary data.</text>
</comment>
<accession>A0ACB6R9H9</accession>
<name>A0ACB6R9H9_9PLEO</name>
<dbReference type="EMBL" id="MU003495">
    <property type="protein sequence ID" value="KAF2475984.1"/>
    <property type="molecule type" value="Genomic_DNA"/>
</dbReference>
<proteinExistence type="predicted"/>
<reference evidence="1" key="1">
    <citation type="journal article" date="2020" name="Stud. Mycol.">
        <title>101 Dothideomycetes genomes: a test case for predicting lifestyles and emergence of pathogens.</title>
        <authorList>
            <person name="Haridas S."/>
            <person name="Albert R."/>
            <person name="Binder M."/>
            <person name="Bloem J."/>
            <person name="Labutti K."/>
            <person name="Salamov A."/>
            <person name="Andreopoulos B."/>
            <person name="Baker S."/>
            <person name="Barry K."/>
            <person name="Bills G."/>
            <person name="Bluhm B."/>
            <person name="Cannon C."/>
            <person name="Castanera R."/>
            <person name="Culley D."/>
            <person name="Daum C."/>
            <person name="Ezra D."/>
            <person name="Gonzalez J."/>
            <person name="Henrissat B."/>
            <person name="Kuo A."/>
            <person name="Liang C."/>
            <person name="Lipzen A."/>
            <person name="Lutzoni F."/>
            <person name="Magnuson J."/>
            <person name="Mondo S."/>
            <person name="Nolan M."/>
            <person name="Ohm R."/>
            <person name="Pangilinan J."/>
            <person name="Park H.-J."/>
            <person name="Ramirez L."/>
            <person name="Alfaro M."/>
            <person name="Sun H."/>
            <person name="Tritt A."/>
            <person name="Yoshinaga Y."/>
            <person name="Zwiers L.-H."/>
            <person name="Turgeon B."/>
            <person name="Goodwin S."/>
            <person name="Spatafora J."/>
            <person name="Crous P."/>
            <person name="Grigoriev I."/>
        </authorList>
    </citation>
    <scope>NUCLEOTIDE SEQUENCE</scope>
    <source>
        <strain evidence="1">ATCC 200398</strain>
    </source>
</reference>
<dbReference type="Proteomes" id="UP000799755">
    <property type="component" value="Unassembled WGS sequence"/>
</dbReference>
<organism evidence="1 2">
    <name type="scientific">Lindgomyces ingoldianus</name>
    <dbReference type="NCBI Taxonomy" id="673940"/>
    <lineage>
        <taxon>Eukaryota</taxon>
        <taxon>Fungi</taxon>
        <taxon>Dikarya</taxon>
        <taxon>Ascomycota</taxon>
        <taxon>Pezizomycotina</taxon>
        <taxon>Dothideomycetes</taxon>
        <taxon>Pleosporomycetidae</taxon>
        <taxon>Pleosporales</taxon>
        <taxon>Lindgomycetaceae</taxon>
        <taxon>Lindgomyces</taxon>
    </lineage>
</organism>
<gene>
    <name evidence="1" type="ORF">BDR25DRAFT_350263</name>
</gene>
<keyword evidence="2" id="KW-1185">Reference proteome</keyword>
<evidence type="ECO:0000313" key="2">
    <source>
        <dbReference type="Proteomes" id="UP000799755"/>
    </source>
</evidence>